<comment type="similarity">
    <text evidence="8">Belongs to the ABC transporter superfamily. ABCB family. Heavy Metal importer (TC 3.A.1.210) subfamily.</text>
</comment>
<proteinExistence type="inferred from homology"/>
<dbReference type="CDD" id="cd18583">
    <property type="entry name" value="ABC_6TM_HMT1"/>
    <property type="match status" value="1"/>
</dbReference>
<evidence type="ECO:0000256" key="1">
    <source>
        <dbReference type="ARBA" id="ARBA00004141"/>
    </source>
</evidence>
<gene>
    <name evidence="13" type="ORF">H2200_005634</name>
</gene>
<feature type="compositionally biased region" description="Polar residues" evidence="9">
    <location>
        <begin position="832"/>
        <end position="841"/>
    </location>
</feature>
<dbReference type="InterPro" id="IPR036640">
    <property type="entry name" value="ABC1_TM_sf"/>
</dbReference>
<keyword evidence="5" id="KW-0067">ATP-binding</keyword>
<comment type="subcellular location">
    <subcellularLocation>
        <location evidence="1">Membrane</location>
        <topology evidence="1">Multi-pass membrane protein</topology>
    </subcellularLocation>
</comment>
<dbReference type="InterPro" id="IPR003439">
    <property type="entry name" value="ABC_transporter-like_ATP-bd"/>
</dbReference>
<evidence type="ECO:0000259" key="12">
    <source>
        <dbReference type="PROSITE" id="PS50929"/>
    </source>
</evidence>
<keyword evidence="14" id="KW-1185">Reference proteome</keyword>
<keyword evidence="2" id="KW-0813">Transport</keyword>
<evidence type="ECO:0000313" key="13">
    <source>
        <dbReference type="EMBL" id="KAJ9610857.1"/>
    </source>
</evidence>
<feature type="transmembrane region" description="Helical" evidence="10">
    <location>
        <begin position="50"/>
        <end position="71"/>
    </location>
</feature>
<reference evidence="13" key="1">
    <citation type="submission" date="2022-10" db="EMBL/GenBank/DDBJ databases">
        <title>Culturing micro-colonial fungi from biological soil crusts in the Mojave desert and describing Neophaeococcomyces mojavensis, and introducing the new genera and species Taxawa tesnikishii.</title>
        <authorList>
            <person name="Kurbessoian T."/>
            <person name="Stajich J.E."/>
        </authorList>
    </citation>
    <scope>NUCLEOTIDE SEQUENCE</scope>
    <source>
        <strain evidence="13">TK_41</strain>
    </source>
</reference>
<evidence type="ECO:0000256" key="5">
    <source>
        <dbReference type="ARBA" id="ARBA00022840"/>
    </source>
</evidence>
<evidence type="ECO:0000256" key="2">
    <source>
        <dbReference type="ARBA" id="ARBA00022448"/>
    </source>
</evidence>
<feature type="transmembrane region" description="Helical" evidence="10">
    <location>
        <begin position="15"/>
        <end position="38"/>
    </location>
</feature>
<dbReference type="EMBL" id="JAPDRK010000007">
    <property type="protein sequence ID" value="KAJ9610857.1"/>
    <property type="molecule type" value="Genomic_DNA"/>
</dbReference>
<feature type="transmembrane region" description="Helical" evidence="10">
    <location>
        <begin position="386"/>
        <end position="404"/>
    </location>
</feature>
<feature type="domain" description="ABC transmembrane type-1" evidence="12">
    <location>
        <begin position="247"/>
        <end position="527"/>
    </location>
</feature>
<dbReference type="GO" id="GO:0016887">
    <property type="term" value="F:ATP hydrolysis activity"/>
    <property type="evidence" value="ECO:0007669"/>
    <property type="project" value="InterPro"/>
</dbReference>
<evidence type="ECO:0000256" key="3">
    <source>
        <dbReference type="ARBA" id="ARBA00022692"/>
    </source>
</evidence>
<dbReference type="Proteomes" id="UP001172673">
    <property type="component" value="Unassembled WGS sequence"/>
</dbReference>
<dbReference type="PROSITE" id="PS00211">
    <property type="entry name" value="ABC_TRANSPORTER_1"/>
    <property type="match status" value="1"/>
</dbReference>
<feature type="transmembrane region" description="Helical" evidence="10">
    <location>
        <begin position="86"/>
        <end position="104"/>
    </location>
</feature>
<dbReference type="AlphaFoldDB" id="A0AA38XCH6"/>
<evidence type="ECO:0000259" key="11">
    <source>
        <dbReference type="PROSITE" id="PS50893"/>
    </source>
</evidence>
<keyword evidence="6 10" id="KW-1133">Transmembrane helix</keyword>
<evidence type="ECO:0000256" key="7">
    <source>
        <dbReference type="ARBA" id="ARBA00023136"/>
    </source>
</evidence>
<dbReference type="GO" id="GO:0140359">
    <property type="term" value="F:ABC-type transporter activity"/>
    <property type="evidence" value="ECO:0007669"/>
    <property type="project" value="InterPro"/>
</dbReference>
<dbReference type="Pfam" id="PF00664">
    <property type="entry name" value="ABC_membrane"/>
    <property type="match status" value="1"/>
</dbReference>
<dbReference type="PROSITE" id="PS50929">
    <property type="entry name" value="ABC_TM1F"/>
    <property type="match status" value="1"/>
</dbReference>
<dbReference type="InterPro" id="IPR011527">
    <property type="entry name" value="ABC1_TM_dom"/>
</dbReference>
<dbReference type="SMART" id="SM00382">
    <property type="entry name" value="AAA"/>
    <property type="match status" value="1"/>
</dbReference>
<dbReference type="InterPro" id="IPR027417">
    <property type="entry name" value="P-loop_NTPase"/>
</dbReference>
<name>A0AA38XCH6_9EURO</name>
<dbReference type="PANTHER" id="PTHR24221">
    <property type="entry name" value="ATP-BINDING CASSETTE SUB-FAMILY B"/>
    <property type="match status" value="1"/>
</dbReference>
<evidence type="ECO:0000256" key="9">
    <source>
        <dbReference type="SAM" id="MobiDB-lite"/>
    </source>
</evidence>
<dbReference type="GO" id="GO:0005524">
    <property type="term" value="F:ATP binding"/>
    <property type="evidence" value="ECO:0007669"/>
    <property type="project" value="UniProtKB-KW"/>
</dbReference>
<evidence type="ECO:0000256" key="6">
    <source>
        <dbReference type="ARBA" id="ARBA00022989"/>
    </source>
</evidence>
<dbReference type="Gene3D" id="3.40.50.300">
    <property type="entry name" value="P-loop containing nucleotide triphosphate hydrolases"/>
    <property type="match status" value="1"/>
</dbReference>
<organism evidence="13 14">
    <name type="scientific">Cladophialophora chaetospira</name>
    <dbReference type="NCBI Taxonomy" id="386627"/>
    <lineage>
        <taxon>Eukaryota</taxon>
        <taxon>Fungi</taxon>
        <taxon>Dikarya</taxon>
        <taxon>Ascomycota</taxon>
        <taxon>Pezizomycotina</taxon>
        <taxon>Eurotiomycetes</taxon>
        <taxon>Chaetothyriomycetidae</taxon>
        <taxon>Chaetothyriales</taxon>
        <taxon>Herpotrichiellaceae</taxon>
        <taxon>Cladophialophora</taxon>
    </lineage>
</organism>
<feature type="transmembrane region" description="Helical" evidence="10">
    <location>
        <begin position="116"/>
        <end position="134"/>
    </location>
</feature>
<dbReference type="Pfam" id="PF00005">
    <property type="entry name" value="ABC_tran"/>
    <property type="match status" value="1"/>
</dbReference>
<keyword evidence="3 10" id="KW-0812">Transmembrane</keyword>
<comment type="caution">
    <text evidence="13">The sequence shown here is derived from an EMBL/GenBank/DDBJ whole genome shotgun (WGS) entry which is preliminary data.</text>
</comment>
<dbReference type="SUPFAM" id="SSF90123">
    <property type="entry name" value="ABC transporter transmembrane region"/>
    <property type="match status" value="1"/>
</dbReference>
<feature type="compositionally biased region" description="Basic and acidic residues" evidence="9">
    <location>
        <begin position="842"/>
        <end position="853"/>
    </location>
</feature>
<feature type="compositionally biased region" description="Polar residues" evidence="9">
    <location>
        <begin position="1136"/>
        <end position="1151"/>
    </location>
</feature>
<keyword evidence="7 10" id="KW-0472">Membrane</keyword>
<feature type="transmembrane region" description="Helical" evidence="10">
    <location>
        <begin position="140"/>
        <end position="162"/>
    </location>
</feature>
<dbReference type="GO" id="GO:0016020">
    <property type="term" value="C:membrane"/>
    <property type="evidence" value="ECO:0007669"/>
    <property type="project" value="UniProtKB-SubCell"/>
</dbReference>
<dbReference type="PANTHER" id="PTHR24221:SF503">
    <property type="entry name" value="MITOCHONDRIAL POTASSIUM CHANNEL ATP-BINDING SUBUNIT"/>
    <property type="match status" value="1"/>
</dbReference>
<dbReference type="InterPro" id="IPR003593">
    <property type="entry name" value="AAA+_ATPase"/>
</dbReference>
<feature type="region of interest" description="Disordered" evidence="9">
    <location>
        <begin position="832"/>
        <end position="983"/>
    </location>
</feature>
<feature type="compositionally biased region" description="Polar residues" evidence="9">
    <location>
        <begin position="964"/>
        <end position="983"/>
    </location>
</feature>
<evidence type="ECO:0000256" key="8">
    <source>
        <dbReference type="ARBA" id="ARBA00024363"/>
    </source>
</evidence>
<feature type="transmembrane region" description="Helical" evidence="10">
    <location>
        <begin position="474"/>
        <end position="493"/>
    </location>
</feature>
<feature type="transmembrane region" description="Helical" evidence="10">
    <location>
        <begin position="244"/>
        <end position="263"/>
    </location>
</feature>
<dbReference type="InterPro" id="IPR039421">
    <property type="entry name" value="Type_1_exporter"/>
</dbReference>
<feature type="compositionally biased region" description="Basic residues" evidence="9">
    <location>
        <begin position="872"/>
        <end position="882"/>
    </location>
</feature>
<protein>
    <recommendedName>
        <fullName evidence="15">Heavy metal tolerance protein</fullName>
    </recommendedName>
</protein>
<sequence length="1151" mass="128148">MVSHAVSKPSLTLRVFQILNVVLPALFFAVAGIAVSFYPKRPSRAGDGKLRKAQLSLTLFAAILSCAEAIIELRGSDISKTWHPDAVHALFLTLVYVILSIGLVDNTTTASYPHYGAWAILLVCQGTVFALQFPRTSTKHALSIAHGTIPALQLLVIFVLFFGSLSVQYLQRNETQIAGEETQPLLASEISANGSAKGREAKNPEEEDDEAERLRIRNRPFWEYMASFKIFVPYMYPQSRRLRLYFVGMCICNALTRVATIAYPLSLGAVVNGLGASVPWRGIAIFVLLKFLTSNAGLPLIESWLSYRLTVDLGISLLRHCYNHIMNLSADFHDNKRSSIIWQTMFQGEDVVHLMHDMLFQTLPQLVDLVSAVVVLTYMFGPYMTFIVATTATLFYWLSLKALVTKRTFRRSWLDSYYEQHYQMTESISNWSTVSYFGRIPYEIRRYHDKGEISRDKVLTWWSWECWNRGLRNLIPCLTFMTACICAAVQIAHQQLKVGDFVTLILYWAQLTGPLSSIAGELSRIVDKIVNAEKLVALLEKTPRVQDSPNARPFTFLEGAVEFENVSFAYDSKRQVTKGITFRAAPGKTIALVGQTGGGKSTIFRLLFRFYDVDQGRILVDGQDIRQVNMESFRKHIAMVPQSPVVFNMSILENIRYPDIDCTDEEAIEACKAAALHDKIMSFTKGYQEMVGERGTKLSGGELQRLAIARAILKKANILLLDEATSSIDSVTEKKIQASIRQLCAGKTAFVIAHRLSTILHADHILVIRDGQVVETGTHESLIKQDGAYNELWRSQIRVQADERSRSRSRAAREIEGQVLVNDLNSSAEETQTLVKSLSRSSKNENVTEHSTKNETSGISVDEPAEDSRGRIISKRIAKALRSRVSPSKSTKKDRSSDSGLNPDAPTFRLSWSKSPEKDRSSESVLNPGVRTFRPRRFQDGNSSAVFSEEGDNVPGNYLGSAAGNGTKQTGPSTLENNENDSTISAGKTIFPLKRKWTRHGHESLDTSEDLVPAGEEVIARASGDAPVGESEDTVQEIERYHIRTIPGNIRRRQTASEPFLENATEEDESDDSAREANMTHSARYSRLPQVSRGRAVSAVERKAVQGQMSGERTPYEDELRVPVNTAATTPGVLTPKSNGTCNDTSPQGSI</sequence>
<dbReference type="InterPro" id="IPR017871">
    <property type="entry name" value="ABC_transporter-like_CS"/>
</dbReference>
<keyword evidence="4" id="KW-0547">Nucleotide-binding</keyword>
<feature type="region of interest" description="Disordered" evidence="9">
    <location>
        <begin position="1051"/>
        <end position="1151"/>
    </location>
</feature>
<evidence type="ECO:0000256" key="10">
    <source>
        <dbReference type="SAM" id="Phobius"/>
    </source>
</evidence>
<dbReference type="PROSITE" id="PS50893">
    <property type="entry name" value="ABC_TRANSPORTER_2"/>
    <property type="match status" value="1"/>
</dbReference>
<evidence type="ECO:0000256" key="4">
    <source>
        <dbReference type="ARBA" id="ARBA00022741"/>
    </source>
</evidence>
<dbReference type="SUPFAM" id="SSF52540">
    <property type="entry name" value="P-loop containing nucleoside triphosphate hydrolases"/>
    <property type="match status" value="1"/>
</dbReference>
<evidence type="ECO:0008006" key="15">
    <source>
        <dbReference type="Google" id="ProtNLM"/>
    </source>
</evidence>
<evidence type="ECO:0000313" key="14">
    <source>
        <dbReference type="Proteomes" id="UP001172673"/>
    </source>
</evidence>
<dbReference type="Gene3D" id="1.20.1560.10">
    <property type="entry name" value="ABC transporter type 1, transmembrane domain"/>
    <property type="match status" value="1"/>
</dbReference>
<accession>A0AA38XCH6</accession>
<feature type="domain" description="ABC transporter" evidence="11">
    <location>
        <begin position="561"/>
        <end position="795"/>
    </location>
</feature>
<dbReference type="FunFam" id="3.40.50.300:FF:000287">
    <property type="entry name" value="Multidrug ABC transporter ATP-binding protein"/>
    <property type="match status" value="1"/>
</dbReference>